<sequence>MGGLGIEGRDLTYVRPTSTPSGDYLAYIPPKDWVSNPECGYTIPQTIAATTYQDLCVDGDWYNVQKAASVYGTINMTITQGNIGAKGYSPYNEPAYVSAFLEGIEWKIRVNKQVIVPTIIRDLLRDSGYVA</sequence>
<dbReference type="AlphaFoldDB" id="A0A6H1ZKV1"/>
<name>A0A6H1ZKV1_9ZZZZ</name>
<dbReference type="EMBL" id="MT144071">
    <property type="protein sequence ID" value="QJA48102.1"/>
    <property type="molecule type" value="Genomic_DNA"/>
</dbReference>
<evidence type="ECO:0000313" key="1">
    <source>
        <dbReference type="EMBL" id="QJA48102.1"/>
    </source>
</evidence>
<dbReference type="EMBL" id="MT144606">
    <property type="protein sequence ID" value="QJH94820.1"/>
    <property type="molecule type" value="Genomic_DNA"/>
</dbReference>
<proteinExistence type="predicted"/>
<evidence type="ECO:0000313" key="2">
    <source>
        <dbReference type="EMBL" id="QJH94820.1"/>
    </source>
</evidence>
<protein>
    <submittedName>
        <fullName evidence="1">Uncharacterized protein</fullName>
    </submittedName>
</protein>
<reference evidence="1" key="1">
    <citation type="submission" date="2020-03" db="EMBL/GenBank/DDBJ databases">
        <title>The deep terrestrial virosphere.</title>
        <authorList>
            <person name="Holmfeldt K."/>
            <person name="Nilsson E."/>
            <person name="Simone D."/>
            <person name="Lopez-Fernandez M."/>
            <person name="Wu X."/>
            <person name="de Brujin I."/>
            <person name="Lundin D."/>
            <person name="Andersson A."/>
            <person name="Bertilsson S."/>
            <person name="Dopson M."/>
        </authorList>
    </citation>
    <scope>NUCLEOTIDE SEQUENCE</scope>
    <source>
        <strain evidence="1">TM448A00834</strain>
        <strain evidence="2">TM448B00301</strain>
    </source>
</reference>
<gene>
    <name evidence="1" type="ORF">TM448A00834_0009</name>
    <name evidence="2" type="ORF">TM448B00301_0062</name>
</gene>
<accession>A0A6H1ZKV1</accession>
<organism evidence="1">
    <name type="scientific">viral metagenome</name>
    <dbReference type="NCBI Taxonomy" id="1070528"/>
    <lineage>
        <taxon>unclassified sequences</taxon>
        <taxon>metagenomes</taxon>
        <taxon>organismal metagenomes</taxon>
    </lineage>
</organism>